<reference evidence="5" key="1">
    <citation type="submission" date="2021-02" db="EMBL/GenBank/DDBJ databases">
        <authorList>
            <person name="Nowell W R."/>
        </authorList>
    </citation>
    <scope>NUCLEOTIDE SEQUENCE</scope>
</reference>
<dbReference type="EMBL" id="CAJNOE010000217">
    <property type="protein sequence ID" value="CAF1057555.1"/>
    <property type="molecule type" value="Genomic_DNA"/>
</dbReference>
<keyword evidence="3" id="KW-0472">Membrane</keyword>
<dbReference type="InterPro" id="IPR036527">
    <property type="entry name" value="SCP2_sterol-bd_dom_sf"/>
</dbReference>
<dbReference type="PRINTS" id="PR00721">
    <property type="entry name" value="STOMATIN"/>
</dbReference>
<keyword evidence="3" id="KW-0812">Transmembrane</keyword>
<dbReference type="Pfam" id="PF01145">
    <property type="entry name" value="Band_7"/>
    <property type="match status" value="1"/>
</dbReference>
<dbReference type="EMBL" id="CAJOBB010000988">
    <property type="protein sequence ID" value="CAF3789628.1"/>
    <property type="molecule type" value="Genomic_DNA"/>
</dbReference>
<comment type="caution">
    <text evidence="5">The sequence shown here is derived from an EMBL/GenBank/DDBJ whole genome shotgun (WGS) entry which is preliminary data.</text>
</comment>
<evidence type="ECO:0000313" key="7">
    <source>
        <dbReference type="Proteomes" id="UP000663860"/>
    </source>
</evidence>
<evidence type="ECO:0000313" key="6">
    <source>
        <dbReference type="EMBL" id="CAF3789628.1"/>
    </source>
</evidence>
<comment type="similarity">
    <text evidence="1">Belongs to the band 7/mec-2 family.</text>
</comment>
<feature type="compositionally biased region" description="Polar residues" evidence="2">
    <location>
        <begin position="1"/>
        <end position="10"/>
    </location>
</feature>
<keyword evidence="3" id="KW-1133">Transmembrane helix</keyword>
<sequence>MTTSSQKYQTIPSRDDDDRRPSSSIIELTSGKPSDDDYNSIADYKSAFSYSRQINLHTLTEKRPLVGIEQFAHYMVILFCAIFTLVLLPWSLIFALKRVRQNEQLVVYRLGRVQKKPRRPGFTLVLPFVDYSKRIRTKQNNLVISPTQIICRDNSIVEVNVSVEYNIDDPILVSNSLNDITISLKSLTRSTLVAFVGKIDGMKIEQQISQIELSLKNELNRFVRKWGIDIHKFHVVQTKIVSTADENQDNQASFHPALDVFTKIFAGIMQQQQQQPGQVAPTTVKPPDNTASPVLQLIVQRLRPVLTEELVRQVKTTYQFNIATLGEFYLDLKNGNGTCDTGPYPLAKPDVSITLSNPEDLRLLSAGDSNELVQAYLNQRITIDGLLQDAMYLKHLAEALRRDNILLFNPTIRK</sequence>
<dbReference type="InterPro" id="IPR043202">
    <property type="entry name" value="Band-7_stomatin-like"/>
</dbReference>
<accession>A0A814L264</accession>
<dbReference type="InterPro" id="IPR036013">
    <property type="entry name" value="Band_7/SPFH_dom_sf"/>
</dbReference>
<dbReference type="InterPro" id="IPR001972">
    <property type="entry name" value="Stomatin_HflK_fam"/>
</dbReference>
<dbReference type="Gene3D" id="3.30.1050.10">
    <property type="entry name" value="SCP2 sterol-binding domain"/>
    <property type="match status" value="1"/>
</dbReference>
<evidence type="ECO:0000259" key="4">
    <source>
        <dbReference type="SMART" id="SM00244"/>
    </source>
</evidence>
<dbReference type="PANTHER" id="PTHR10264">
    <property type="entry name" value="BAND 7 PROTEIN-RELATED"/>
    <property type="match status" value="1"/>
</dbReference>
<dbReference type="SMART" id="SM00244">
    <property type="entry name" value="PHB"/>
    <property type="match status" value="1"/>
</dbReference>
<dbReference type="GO" id="GO:0005886">
    <property type="term" value="C:plasma membrane"/>
    <property type="evidence" value="ECO:0007669"/>
    <property type="project" value="InterPro"/>
</dbReference>
<dbReference type="SUPFAM" id="SSF55718">
    <property type="entry name" value="SCP-like"/>
    <property type="match status" value="1"/>
</dbReference>
<dbReference type="InterPro" id="IPR001107">
    <property type="entry name" value="Band_7"/>
</dbReference>
<dbReference type="Proteomes" id="UP000663868">
    <property type="component" value="Unassembled WGS sequence"/>
</dbReference>
<feature type="domain" description="Band 7" evidence="4">
    <location>
        <begin position="94"/>
        <end position="252"/>
    </location>
</feature>
<evidence type="ECO:0000256" key="2">
    <source>
        <dbReference type="SAM" id="MobiDB-lite"/>
    </source>
</evidence>
<dbReference type="SUPFAM" id="SSF117892">
    <property type="entry name" value="Band 7/SPFH domain"/>
    <property type="match status" value="1"/>
</dbReference>
<feature type="transmembrane region" description="Helical" evidence="3">
    <location>
        <begin position="71"/>
        <end position="96"/>
    </location>
</feature>
<organism evidence="5 7">
    <name type="scientific">Adineta steineri</name>
    <dbReference type="NCBI Taxonomy" id="433720"/>
    <lineage>
        <taxon>Eukaryota</taxon>
        <taxon>Metazoa</taxon>
        <taxon>Spiralia</taxon>
        <taxon>Gnathifera</taxon>
        <taxon>Rotifera</taxon>
        <taxon>Eurotatoria</taxon>
        <taxon>Bdelloidea</taxon>
        <taxon>Adinetida</taxon>
        <taxon>Adinetidae</taxon>
        <taxon>Adineta</taxon>
    </lineage>
</organism>
<gene>
    <name evidence="5" type="ORF">IZO911_LOCUS20688</name>
    <name evidence="6" type="ORF">KXQ929_LOCUS16376</name>
</gene>
<evidence type="ECO:0000256" key="3">
    <source>
        <dbReference type="SAM" id="Phobius"/>
    </source>
</evidence>
<dbReference type="Gene3D" id="3.30.479.30">
    <property type="entry name" value="Band 7 domain"/>
    <property type="match status" value="1"/>
</dbReference>
<dbReference type="PANTHER" id="PTHR10264:SF130">
    <property type="entry name" value="STOMATIN-LIKE PROTEIN 1"/>
    <property type="match status" value="1"/>
</dbReference>
<proteinExistence type="inferred from homology"/>
<evidence type="ECO:0000256" key="1">
    <source>
        <dbReference type="ARBA" id="ARBA00008164"/>
    </source>
</evidence>
<dbReference type="Proteomes" id="UP000663860">
    <property type="component" value="Unassembled WGS sequence"/>
</dbReference>
<evidence type="ECO:0000313" key="5">
    <source>
        <dbReference type="EMBL" id="CAF1057555.1"/>
    </source>
</evidence>
<feature type="region of interest" description="Disordered" evidence="2">
    <location>
        <begin position="1"/>
        <end position="29"/>
    </location>
</feature>
<name>A0A814L264_9BILA</name>
<protein>
    <recommendedName>
        <fullName evidence="4">Band 7 domain-containing protein</fullName>
    </recommendedName>
</protein>
<dbReference type="AlphaFoldDB" id="A0A814L264"/>